<dbReference type="Proteomes" id="UP000242180">
    <property type="component" value="Unassembled WGS sequence"/>
</dbReference>
<evidence type="ECO:0000256" key="3">
    <source>
        <dbReference type="ARBA" id="ARBA00022989"/>
    </source>
</evidence>
<comment type="subcellular location">
    <subcellularLocation>
        <location evidence="1">Membrane</location>
        <topology evidence="1">Multi-pass membrane protein</topology>
    </subcellularLocation>
</comment>
<feature type="transmembrane region" description="Helical" evidence="6">
    <location>
        <begin position="12"/>
        <end position="33"/>
    </location>
</feature>
<feature type="transmembrane region" description="Helical" evidence="6">
    <location>
        <begin position="81"/>
        <end position="101"/>
    </location>
</feature>
<feature type="transmembrane region" description="Helical" evidence="6">
    <location>
        <begin position="152"/>
        <end position="178"/>
    </location>
</feature>
<evidence type="ECO:0000256" key="2">
    <source>
        <dbReference type="ARBA" id="ARBA00022692"/>
    </source>
</evidence>
<dbReference type="OMA" id="LMFSIEG"/>
<dbReference type="Pfam" id="PF05653">
    <property type="entry name" value="Mg_trans_NIPA"/>
    <property type="match status" value="1"/>
</dbReference>
<keyword evidence="2 6" id="KW-0812">Transmembrane</keyword>
<feature type="compositionally biased region" description="Low complexity" evidence="5">
    <location>
        <begin position="387"/>
        <end position="399"/>
    </location>
</feature>
<feature type="region of interest" description="Disordered" evidence="5">
    <location>
        <begin position="326"/>
        <end position="446"/>
    </location>
</feature>
<dbReference type="InterPro" id="IPR037185">
    <property type="entry name" value="EmrE-like"/>
</dbReference>
<protein>
    <recommendedName>
        <fullName evidence="9">Magnesium transporter NIPA-domain-containing protein</fullName>
    </recommendedName>
</protein>
<feature type="transmembrane region" description="Helical" evidence="6">
    <location>
        <begin position="54"/>
        <end position="75"/>
    </location>
</feature>
<sequence>MAGDDSVTNFVIGVFVSLGASFMDALGLNLLKLDHVKESQKSVAEQRTDCGRPLWHMGLYTYIGSQLIGSTIALNYLKTQWVAPLGSVALIYNFIFAKILVGTKITRQDVLGTFVVIASVIWIVVFGGMYNGEDPENTISLENLKMLFTRPVFIIYFSALNLITFSGLLFAIWSRWVLNDDKRKHQSHLFIGMKPKRMRRVVGLMFSLEGGMLASETLLLAKSGVKLFTLSVSSQVNQFTDNTSRFILLALVLTAVLQVYCLNSALKLYSSVVVVPVFYGTYTALGLVNTIIYLDEIGNYPGWAIALVFVGIGVLIYGVFLLSSKPESPTTTRQDEEEEEEGEGEARESEDVEGTLTEQPPRPADGLEMLMMHSNKSWPTAKDEKQQQQQEHQLSSTPSLPLPPPPPFHTVVGSTPPPPPPPPPPPAESSSRAILRRDEPKQSPSLLKRLFWWQRAQEPEPEMCRRRFTHQNGMEPNLDDGHWVKP</sequence>
<dbReference type="GO" id="GO:0015095">
    <property type="term" value="F:magnesium ion transmembrane transporter activity"/>
    <property type="evidence" value="ECO:0007669"/>
    <property type="project" value="InterPro"/>
</dbReference>
<evidence type="ECO:0000256" key="6">
    <source>
        <dbReference type="SAM" id="Phobius"/>
    </source>
</evidence>
<dbReference type="AlphaFoldDB" id="A0A1X2H0J5"/>
<evidence type="ECO:0000256" key="1">
    <source>
        <dbReference type="ARBA" id="ARBA00004141"/>
    </source>
</evidence>
<dbReference type="InterPro" id="IPR008521">
    <property type="entry name" value="Mg_trans_NIPA"/>
</dbReference>
<keyword evidence="8" id="KW-1185">Reference proteome</keyword>
<dbReference type="PANTHER" id="PTHR12570:SF82">
    <property type="entry name" value="NIPA-LIKE PROTEIN 3"/>
    <property type="match status" value="1"/>
</dbReference>
<feature type="transmembrane region" description="Helical" evidence="6">
    <location>
        <begin position="300"/>
        <end position="323"/>
    </location>
</feature>
<evidence type="ECO:0000256" key="4">
    <source>
        <dbReference type="ARBA" id="ARBA00023136"/>
    </source>
</evidence>
<reference evidence="7 8" key="1">
    <citation type="submission" date="2016-07" db="EMBL/GenBank/DDBJ databases">
        <title>Pervasive Adenine N6-methylation of Active Genes in Fungi.</title>
        <authorList>
            <consortium name="DOE Joint Genome Institute"/>
            <person name="Mondo S.J."/>
            <person name="Dannebaum R.O."/>
            <person name="Kuo R.C."/>
            <person name="Labutti K."/>
            <person name="Haridas S."/>
            <person name="Kuo A."/>
            <person name="Salamov A."/>
            <person name="Ahrendt S.R."/>
            <person name="Lipzen A."/>
            <person name="Sullivan W."/>
            <person name="Andreopoulos W.B."/>
            <person name="Clum A."/>
            <person name="Lindquist E."/>
            <person name="Daum C."/>
            <person name="Ramamoorthy G.K."/>
            <person name="Gryganskyi A."/>
            <person name="Culley D."/>
            <person name="Magnuson J.K."/>
            <person name="James T.Y."/>
            <person name="O'Malley M.A."/>
            <person name="Stajich J.E."/>
            <person name="Spatafora J.W."/>
            <person name="Visel A."/>
            <person name="Grigoriev I.V."/>
        </authorList>
    </citation>
    <scope>NUCLEOTIDE SEQUENCE [LARGE SCALE GENOMIC DNA]</scope>
    <source>
        <strain evidence="7 8">NRRL 2496</strain>
    </source>
</reference>
<evidence type="ECO:0000313" key="8">
    <source>
        <dbReference type="Proteomes" id="UP000242180"/>
    </source>
</evidence>
<organism evidence="7 8">
    <name type="scientific">Syncephalastrum racemosum</name>
    <name type="common">Filamentous fungus</name>
    <dbReference type="NCBI Taxonomy" id="13706"/>
    <lineage>
        <taxon>Eukaryota</taxon>
        <taxon>Fungi</taxon>
        <taxon>Fungi incertae sedis</taxon>
        <taxon>Mucoromycota</taxon>
        <taxon>Mucoromycotina</taxon>
        <taxon>Mucoromycetes</taxon>
        <taxon>Mucorales</taxon>
        <taxon>Syncephalastraceae</taxon>
        <taxon>Syncephalastrum</taxon>
    </lineage>
</organism>
<name>A0A1X2H0J5_SYNRA</name>
<keyword evidence="3 6" id="KW-1133">Transmembrane helix</keyword>
<dbReference type="OrthoDB" id="165382at2759"/>
<dbReference type="EMBL" id="MCGN01000012">
    <property type="protein sequence ID" value="ORY90504.1"/>
    <property type="molecule type" value="Genomic_DNA"/>
</dbReference>
<evidence type="ECO:0000256" key="5">
    <source>
        <dbReference type="SAM" id="MobiDB-lite"/>
    </source>
</evidence>
<feature type="transmembrane region" description="Helical" evidence="6">
    <location>
        <begin position="246"/>
        <end position="266"/>
    </location>
</feature>
<comment type="caution">
    <text evidence="7">The sequence shown here is derived from an EMBL/GenBank/DDBJ whole genome shotgun (WGS) entry which is preliminary data.</text>
</comment>
<proteinExistence type="predicted"/>
<dbReference type="GO" id="GO:0016020">
    <property type="term" value="C:membrane"/>
    <property type="evidence" value="ECO:0007669"/>
    <property type="project" value="UniProtKB-SubCell"/>
</dbReference>
<dbReference type="SUPFAM" id="SSF103481">
    <property type="entry name" value="Multidrug resistance efflux transporter EmrE"/>
    <property type="match status" value="1"/>
</dbReference>
<feature type="transmembrane region" description="Helical" evidence="6">
    <location>
        <begin position="273"/>
        <end position="294"/>
    </location>
</feature>
<dbReference type="PANTHER" id="PTHR12570">
    <property type="match status" value="1"/>
</dbReference>
<accession>A0A1X2H0J5</accession>
<keyword evidence="4 6" id="KW-0472">Membrane</keyword>
<evidence type="ECO:0000313" key="7">
    <source>
        <dbReference type="EMBL" id="ORY90504.1"/>
    </source>
</evidence>
<evidence type="ECO:0008006" key="9">
    <source>
        <dbReference type="Google" id="ProtNLM"/>
    </source>
</evidence>
<feature type="transmembrane region" description="Helical" evidence="6">
    <location>
        <begin position="110"/>
        <end position="132"/>
    </location>
</feature>
<feature type="compositionally biased region" description="Pro residues" evidence="5">
    <location>
        <begin position="415"/>
        <end position="427"/>
    </location>
</feature>
<gene>
    <name evidence="7" type="ORF">BCR43DRAFT_499408</name>
</gene>
<feature type="transmembrane region" description="Helical" evidence="6">
    <location>
        <begin position="201"/>
        <end position="221"/>
    </location>
</feature>
<dbReference type="InParanoid" id="A0A1X2H0J5"/>